<gene>
    <name evidence="2" type="ORF">EJ05DRAFT_151861</name>
</gene>
<organism evidence="2 3">
    <name type="scientific">Pseudovirgaria hyperparasitica</name>
    <dbReference type="NCBI Taxonomy" id="470096"/>
    <lineage>
        <taxon>Eukaryota</taxon>
        <taxon>Fungi</taxon>
        <taxon>Dikarya</taxon>
        <taxon>Ascomycota</taxon>
        <taxon>Pezizomycotina</taxon>
        <taxon>Dothideomycetes</taxon>
        <taxon>Dothideomycetes incertae sedis</taxon>
        <taxon>Acrospermales</taxon>
        <taxon>Acrospermaceae</taxon>
        <taxon>Pseudovirgaria</taxon>
    </lineage>
</organism>
<protein>
    <submittedName>
        <fullName evidence="2">Uncharacterized protein</fullName>
    </submittedName>
</protein>
<evidence type="ECO:0000256" key="1">
    <source>
        <dbReference type="SAM" id="MobiDB-lite"/>
    </source>
</evidence>
<dbReference type="Proteomes" id="UP000799437">
    <property type="component" value="Unassembled WGS sequence"/>
</dbReference>
<accession>A0A6A6VY26</accession>
<name>A0A6A6VY26_9PEZI</name>
<reference evidence="2" key="1">
    <citation type="journal article" date="2020" name="Stud. Mycol.">
        <title>101 Dothideomycetes genomes: a test case for predicting lifestyles and emergence of pathogens.</title>
        <authorList>
            <person name="Haridas S."/>
            <person name="Albert R."/>
            <person name="Binder M."/>
            <person name="Bloem J."/>
            <person name="Labutti K."/>
            <person name="Salamov A."/>
            <person name="Andreopoulos B."/>
            <person name="Baker S."/>
            <person name="Barry K."/>
            <person name="Bills G."/>
            <person name="Bluhm B."/>
            <person name="Cannon C."/>
            <person name="Castanera R."/>
            <person name="Culley D."/>
            <person name="Daum C."/>
            <person name="Ezra D."/>
            <person name="Gonzalez J."/>
            <person name="Henrissat B."/>
            <person name="Kuo A."/>
            <person name="Liang C."/>
            <person name="Lipzen A."/>
            <person name="Lutzoni F."/>
            <person name="Magnuson J."/>
            <person name="Mondo S."/>
            <person name="Nolan M."/>
            <person name="Ohm R."/>
            <person name="Pangilinan J."/>
            <person name="Park H.-J."/>
            <person name="Ramirez L."/>
            <person name="Alfaro M."/>
            <person name="Sun H."/>
            <person name="Tritt A."/>
            <person name="Yoshinaga Y."/>
            <person name="Zwiers L.-H."/>
            <person name="Turgeon B."/>
            <person name="Goodwin S."/>
            <person name="Spatafora J."/>
            <person name="Crous P."/>
            <person name="Grigoriev I."/>
        </authorList>
    </citation>
    <scope>NUCLEOTIDE SEQUENCE</scope>
    <source>
        <strain evidence="2">CBS 121739</strain>
    </source>
</reference>
<dbReference type="GeneID" id="54480385"/>
<feature type="region of interest" description="Disordered" evidence="1">
    <location>
        <begin position="1"/>
        <end position="23"/>
    </location>
</feature>
<sequence length="223" mass="24791">MPREAPKVSNWTSHQPPEQCGDDPVFVLGSNGKFGRCRYVDIPALHELSLAKWNVQPLASPAFTPNNRTLMFLDPLASGYHSGEQNIQECRSTKSTRVLRKTRAELVDRSIHPTSLATTSGSLFDANVLSRSSKQELLAWGNNTIFSQKGISRRTIGRSQPALTYSAATGCGAASLCDVRCLSSSFRRSRRSLWTLKPREQVPRVRFEHWVCTNDSASHNDST</sequence>
<proteinExistence type="predicted"/>
<evidence type="ECO:0000313" key="2">
    <source>
        <dbReference type="EMBL" id="KAF2754187.1"/>
    </source>
</evidence>
<dbReference type="AlphaFoldDB" id="A0A6A6VY26"/>
<dbReference type="EMBL" id="ML996581">
    <property type="protein sequence ID" value="KAF2754187.1"/>
    <property type="molecule type" value="Genomic_DNA"/>
</dbReference>
<keyword evidence="3" id="KW-1185">Reference proteome</keyword>
<evidence type="ECO:0000313" key="3">
    <source>
        <dbReference type="Proteomes" id="UP000799437"/>
    </source>
</evidence>
<dbReference type="RefSeq" id="XP_033596638.1">
    <property type="nucleotide sequence ID" value="XM_033739331.1"/>
</dbReference>